<evidence type="ECO:0000313" key="3">
    <source>
        <dbReference type="Proteomes" id="UP000202440"/>
    </source>
</evidence>
<dbReference type="InterPro" id="IPR029063">
    <property type="entry name" value="SAM-dependent_MTases_sf"/>
</dbReference>
<dbReference type="Gene3D" id="3.40.50.150">
    <property type="entry name" value="Vaccinia Virus protein VP39"/>
    <property type="match status" value="1"/>
</dbReference>
<dbReference type="Pfam" id="PF08241">
    <property type="entry name" value="Methyltransf_11"/>
    <property type="match status" value="1"/>
</dbReference>
<dbReference type="KEGG" id="bsan:CHH28_13980"/>
<dbReference type="RefSeq" id="WP_094060890.1">
    <property type="nucleotide sequence ID" value="NZ_CP022530.1"/>
</dbReference>
<reference evidence="2 3" key="1">
    <citation type="submission" date="2017-07" db="EMBL/GenBank/DDBJ databases">
        <title>Annotated genome sequence of Bacterioplanes sanyensis isolated from Red Sea.</title>
        <authorList>
            <person name="Rehman Z.U."/>
        </authorList>
    </citation>
    <scope>NUCLEOTIDE SEQUENCE [LARGE SCALE GENOMIC DNA]</scope>
    <source>
        <strain evidence="2 3">NV9</strain>
    </source>
</reference>
<accession>A0A222FL08</accession>
<dbReference type="AlphaFoldDB" id="A0A222FL08"/>
<dbReference type="OrthoDB" id="6191410at2"/>
<name>A0A222FL08_9GAMM</name>
<protein>
    <recommendedName>
        <fullName evidence="1">Methyltransferase type 11 domain-containing protein</fullName>
    </recommendedName>
</protein>
<dbReference type="GO" id="GO:0008757">
    <property type="term" value="F:S-adenosylmethionine-dependent methyltransferase activity"/>
    <property type="evidence" value="ECO:0007669"/>
    <property type="project" value="InterPro"/>
</dbReference>
<feature type="domain" description="Methyltransferase type 11" evidence="1">
    <location>
        <begin position="80"/>
        <end position="129"/>
    </location>
</feature>
<gene>
    <name evidence="2" type="ORF">CHH28_13980</name>
</gene>
<evidence type="ECO:0000259" key="1">
    <source>
        <dbReference type="Pfam" id="PF08241"/>
    </source>
</evidence>
<sequence length="250" mass="28594">MAQYGNRIGFRHYQSWLQRPSAQRLLAMEAGWLGDWLGQLDGEHLLYAGVDAEPRFLRHSPMSHRFTVDLPWQADACRGAVQMQPEAWPFMDQSLDLVVLQHALDLSRRPHQVVREASRCLVSSGYMIVVGFNPWSLWGAQRWLRTFSSELPWLSNPVAAGRLTDWLTLLDFRIESVQHLAHLWPLKLFSESLSRRVDRVLMGHRGLPGNAYLLVARKTIAGVTRIRAPRWRVTDNTFTIPAPAGRQPLG</sequence>
<dbReference type="InterPro" id="IPR013216">
    <property type="entry name" value="Methyltransf_11"/>
</dbReference>
<proteinExistence type="predicted"/>
<organism evidence="2 3">
    <name type="scientific">Bacterioplanes sanyensis</name>
    <dbReference type="NCBI Taxonomy" id="1249553"/>
    <lineage>
        <taxon>Bacteria</taxon>
        <taxon>Pseudomonadati</taxon>
        <taxon>Pseudomonadota</taxon>
        <taxon>Gammaproteobacteria</taxon>
        <taxon>Oceanospirillales</taxon>
        <taxon>Oceanospirillaceae</taxon>
        <taxon>Bacterioplanes</taxon>
    </lineage>
</organism>
<dbReference type="SUPFAM" id="SSF53335">
    <property type="entry name" value="S-adenosyl-L-methionine-dependent methyltransferases"/>
    <property type="match status" value="1"/>
</dbReference>
<dbReference type="Proteomes" id="UP000202440">
    <property type="component" value="Chromosome"/>
</dbReference>
<keyword evidence="3" id="KW-1185">Reference proteome</keyword>
<dbReference type="EMBL" id="CP022530">
    <property type="protein sequence ID" value="ASP39715.1"/>
    <property type="molecule type" value="Genomic_DNA"/>
</dbReference>
<evidence type="ECO:0000313" key="2">
    <source>
        <dbReference type="EMBL" id="ASP39715.1"/>
    </source>
</evidence>